<keyword evidence="2" id="KW-0812">Transmembrane</keyword>
<evidence type="ECO:0000313" key="3">
    <source>
        <dbReference type="EMBL" id="MFC6022792.1"/>
    </source>
</evidence>
<proteinExistence type="predicted"/>
<keyword evidence="2" id="KW-0472">Membrane</keyword>
<name>A0ABW1KPG2_9ACTN</name>
<accession>A0ABW1KPG2</accession>
<keyword evidence="2" id="KW-1133">Transmembrane helix</keyword>
<dbReference type="Pfam" id="PF03995">
    <property type="entry name" value="Inhibitor_I36"/>
    <property type="match status" value="1"/>
</dbReference>
<dbReference type="EMBL" id="JBHSPR010000068">
    <property type="protein sequence ID" value="MFC6022792.1"/>
    <property type="molecule type" value="Genomic_DNA"/>
</dbReference>
<evidence type="ECO:0000256" key="2">
    <source>
        <dbReference type="SAM" id="Phobius"/>
    </source>
</evidence>
<feature type="region of interest" description="Disordered" evidence="1">
    <location>
        <begin position="42"/>
        <end position="77"/>
    </location>
</feature>
<evidence type="ECO:0000256" key="1">
    <source>
        <dbReference type="SAM" id="MobiDB-lite"/>
    </source>
</evidence>
<comment type="caution">
    <text evidence="3">The sequence shown here is derived from an EMBL/GenBank/DDBJ whole genome shotgun (WGS) entry which is preliminary data.</text>
</comment>
<sequence length="223" mass="23130">MSRTTATAVPVRSAVADQWTGDRPTVTSCLRLQSAISAGRSRAPSATVGSPWSGGVTTNRDALLPPSGIPSASGRRRHAVIRQKGRENTMRGFRVNHSKSLRILVALSSAAIMAAAYAGAAAAAQTAPNTAPEAGQCEFSQTLCLFEGTSYAGARFTVSALNPTVGVCVDLVAHGWADRARSGINTNSRAARLYSDDDCTGSSISISGSNPGFTFGAESVYVY</sequence>
<protein>
    <submittedName>
        <fullName evidence="3">Peptidase inhibitor family I36 protein</fullName>
    </submittedName>
</protein>
<feature type="compositionally biased region" description="Polar residues" evidence="1">
    <location>
        <begin position="47"/>
        <end position="60"/>
    </location>
</feature>
<dbReference type="Gene3D" id="2.60.20.10">
    <property type="entry name" value="Crystallins"/>
    <property type="match status" value="1"/>
</dbReference>
<evidence type="ECO:0000313" key="4">
    <source>
        <dbReference type="Proteomes" id="UP001596203"/>
    </source>
</evidence>
<gene>
    <name evidence="3" type="ORF">ACFP2T_42395</name>
</gene>
<dbReference type="Proteomes" id="UP001596203">
    <property type="component" value="Unassembled WGS sequence"/>
</dbReference>
<reference evidence="4" key="1">
    <citation type="journal article" date="2019" name="Int. J. Syst. Evol. Microbiol.">
        <title>The Global Catalogue of Microorganisms (GCM) 10K type strain sequencing project: providing services to taxonomists for standard genome sequencing and annotation.</title>
        <authorList>
            <consortium name="The Broad Institute Genomics Platform"/>
            <consortium name="The Broad Institute Genome Sequencing Center for Infectious Disease"/>
            <person name="Wu L."/>
            <person name="Ma J."/>
        </authorList>
    </citation>
    <scope>NUCLEOTIDE SEQUENCE [LARGE SCALE GENOMIC DNA]</scope>
    <source>
        <strain evidence="4">ZS-35-S2</strain>
    </source>
</reference>
<organism evidence="3 4">
    <name type="scientific">Plantactinospora solaniradicis</name>
    <dbReference type="NCBI Taxonomy" id="1723736"/>
    <lineage>
        <taxon>Bacteria</taxon>
        <taxon>Bacillati</taxon>
        <taxon>Actinomycetota</taxon>
        <taxon>Actinomycetes</taxon>
        <taxon>Micromonosporales</taxon>
        <taxon>Micromonosporaceae</taxon>
        <taxon>Plantactinospora</taxon>
    </lineage>
</organism>
<feature type="transmembrane region" description="Helical" evidence="2">
    <location>
        <begin position="100"/>
        <end position="120"/>
    </location>
</feature>
<keyword evidence="4" id="KW-1185">Reference proteome</keyword>